<dbReference type="PANTHER" id="PTHR31293">
    <property type="entry name" value="RNI-LIKE SUPERFAMILY PROTEIN"/>
    <property type="match status" value="1"/>
</dbReference>
<dbReference type="PANTHER" id="PTHR31293:SF12">
    <property type="entry name" value="RNI-LIKE SUPERFAMILY PROTEIN"/>
    <property type="match status" value="1"/>
</dbReference>
<evidence type="ECO:0000313" key="2">
    <source>
        <dbReference type="Proteomes" id="UP000694251"/>
    </source>
</evidence>
<sequence length="132" mass="14939">MTPDQIIHVTCSKGLTLEPKDKNSLKNLLMGICNIKILYLSCDTLKELNDYSETIPVFNNLMQLTIVPCVEYESLRGLLKNCPNLETLVFEGLHHESTKRCDDEDKCLCEYTDDYGGEDRAGQALPKDHVES</sequence>
<dbReference type="AlphaFoldDB" id="A0A8T1YNC3"/>
<protein>
    <submittedName>
        <fullName evidence="1">Uncharacterized protein</fullName>
    </submittedName>
</protein>
<keyword evidence="2" id="KW-1185">Reference proteome</keyword>
<name>A0A8T1YNC3_ARASU</name>
<dbReference type="Proteomes" id="UP000694251">
    <property type="component" value="Chromosome 12"/>
</dbReference>
<proteinExistence type="predicted"/>
<evidence type="ECO:0000313" key="1">
    <source>
        <dbReference type="EMBL" id="KAG7547753.1"/>
    </source>
</evidence>
<accession>A0A8T1YNC3</accession>
<dbReference type="InterPro" id="IPR055294">
    <property type="entry name" value="FBL60-like"/>
</dbReference>
<dbReference type="OrthoDB" id="1024236at2759"/>
<reference evidence="1 2" key="1">
    <citation type="submission" date="2020-12" db="EMBL/GenBank/DDBJ databases">
        <title>Concerted genomic and epigenomic changes stabilize Arabidopsis allopolyploids.</title>
        <authorList>
            <person name="Chen Z."/>
        </authorList>
    </citation>
    <scope>NUCLEOTIDE SEQUENCE [LARGE SCALE GENOMIC DNA]</scope>
    <source>
        <strain evidence="1">As9502</strain>
        <tissue evidence="1">Leaf</tissue>
    </source>
</reference>
<dbReference type="EMBL" id="JAEFBJ010000012">
    <property type="protein sequence ID" value="KAG7547753.1"/>
    <property type="molecule type" value="Genomic_DNA"/>
</dbReference>
<comment type="caution">
    <text evidence="1">The sequence shown here is derived from an EMBL/GenBank/DDBJ whole genome shotgun (WGS) entry which is preliminary data.</text>
</comment>
<gene>
    <name evidence="1" type="ORF">ISN44_As12g029650</name>
</gene>
<organism evidence="1 2">
    <name type="scientific">Arabidopsis suecica</name>
    <name type="common">Swedish thale-cress</name>
    <name type="synonym">Cardaminopsis suecica</name>
    <dbReference type="NCBI Taxonomy" id="45249"/>
    <lineage>
        <taxon>Eukaryota</taxon>
        <taxon>Viridiplantae</taxon>
        <taxon>Streptophyta</taxon>
        <taxon>Embryophyta</taxon>
        <taxon>Tracheophyta</taxon>
        <taxon>Spermatophyta</taxon>
        <taxon>Magnoliopsida</taxon>
        <taxon>eudicotyledons</taxon>
        <taxon>Gunneridae</taxon>
        <taxon>Pentapetalae</taxon>
        <taxon>rosids</taxon>
        <taxon>malvids</taxon>
        <taxon>Brassicales</taxon>
        <taxon>Brassicaceae</taxon>
        <taxon>Camelineae</taxon>
        <taxon>Arabidopsis</taxon>
    </lineage>
</organism>